<organism evidence="2 3">
    <name type="scientific">Chryseobacterium fistulae</name>
    <dbReference type="NCBI Taxonomy" id="2675058"/>
    <lineage>
        <taxon>Bacteria</taxon>
        <taxon>Pseudomonadati</taxon>
        <taxon>Bacteroidota</taxon>
        <taxon>Flavobacteriia</taxon>
        <taxon>Flavobacteriales</taxon>
        <taxon>Weeksellaceae</taxon>
        <taxon>Chryseobacterium group</taxon>
        <taxon>Chryseobacterium</taxon>
    </lineage>
</organism>
<evidence type="ECO:0000313" key="2">
    <source>
        <dbReference type="EMBL" id="CAA7389744.1"/>
    </source>
</evidence>
<keyword evidence="3" id="KW-1185">Reference proteome</keyword>
<name>A0A6N4XPV4_9FLAO</name>
<reference evidence="2 3" key="1">
    <citation type="submission" date="2020-01" db="EMBL/GenBank/DDBJ databases">
        <authorList>
            <person name="Rodrigo-Torres L."/>
            <person name="Arahal R. D."/>
            <person name="Lucena T."/>
        </authorList>
    </citation>
    <scope>NUCLEOTIDE SEQUENCE [LARGE SCALE GENOMIC DNA]</scope>
    <source>
        <strain evidence="2 3">CECT 9393</strain>
    </source>
</reference>
<dbReference type="EMBL" id="CACVBY010000050">
    <property type="protein sequence ID" value="CAA7389744.1"/>
    <property type="molecule type" value="Genomic_DNA"/>
</dbReference>
<sequence>MNPSPTFDFTSIGDGFIIIYNIYYYLKNGSLCHLLSYIVCSGIQFELYIILFSMPFKVIQ</sequence>
<evidence type="ECO:0000256" key="1">
    <source>
        <dbReference type="SAM" id="Phobius"/>
    </source>
</evidence>
<protein>
    <submittedName>
        <fullName evidence="2">Uncharacterized protein</fullName>
    </submittedName>
</protein>
<keyword evidence="1" id="KW-0812">Transmembrane</keyword>
<feature type="transmembrane region" description="Helical" evidence="1">
    <location>
        <begin position="34"/>
        <end position="54"/>
    </location>
</feature>
<proteinExistence type="predicted"/>
<keyword evidence="1" id="KW-0472">Membrane</keyword>
<dbReference type="Proteomes" id="UP000445309">
    <property type="component" value="Unassembled WGS sequence"/>
</dbReference>
<evidence type="ECO:0000313" key="3">
    <source>
        <dbReference type="Proteomes" id="UP000445309"/>
    </source>
</evidence>
<keyword evidence="1" id="KW-1133">Transmembrane helix</keyword>
<gene>
    <name evidence="2" type="ORF">CHRY9393_02195</name>
</gene>
<accession>A0A6N4XPV4</accession>
<dbReference type="AlphaFoldDB" id="A0A6N4XPV4"/>